<accession>C7GK66</accession>
<proteinExistence type="predicted"/>
<dbReference type="Proteomes" id="UP000008073">
    <property type="component" value="Unassembled WGS sequence"/>
</dbReference>
<dbReference type="AlphaFoldDB" id="C7GK66"/>
<evidence type="ECO:0000313" key="2">
    <source>
        <dbReference type="Proteomes" id="UP000008073"/>
    </source>
</evidence>
<organism evidence="1 2">
    <name type="scientific">Saccharomyces cerevisiae (strain JAY291)</name>
    <name type="common">Baker's yeast</name>
    <dbReference type="NCBI Taxonomy" id="574961"/>
    <lineage>
        <taxon>Eukaryota</taxon>
        <taxon>Fungi</taxon>
        <taxon>Dikarya</taxon>
        <taxon>Ascomycota</taxon>
        <taxon>Saccharomycotina</taxon>
        <taxon>Saccharomycetes</taxon>
        <taxon>Saccharomycetales</taxon>
        <taxon>Saccharomycetaceae</taxon>
        <taxon>Saccharomyces</taxon>
    </lineage>
</organism>
<sequence length="28" mass="3199">MLPSISFDYIKRPNIELFSNVLSLSSNI</sequence>
<comment type="caution">
    <text evidence="1">The sequence shown here is derived from an EMBL/GenBank/DDBJ whole genome shotgun (WGS) entry which is preliminary data.</text>
</comment>
<gene>
    <name evidence="1" type="ORF">C1Q_00635</name>
</gene>
<name>C7GK66_YEAS2</name>
<reference evidence="1 2" key="1">
    <citation type="journal article" date="2009" name="Genome Res.">
        <title>Genome structure of a Saccharomyces cerevisiae strain widely used in bioethanol production.</title>
        <authorList>
            <person name="Argueso J.L."/>
            <person name="Carazzolle M.F."/>
            <person name="Mieczkowski P.A."/>
            <person name="Duarte F.M."/>
            <person name="Netto O.V."/>
            <person name="Missawa S.K."/>
            <person name="Galzerani F."/>
            <person name="Costa G.G."/>
            <person name="Vidal R.O."/>
            <person name="Noronha M.F."/>
            <person name="Dominska M."/>
            <person name="Andrietta M.G."/>
            <person name="Andrietta S.R."/>
            <person name="Cunha A.F."/>
            <person name="Gomes L.H."/>
            <person name="Tavares F.C."/>
            <person name="Alcarde A.R."/>
            <person name="Dietrich F.S."/>
            <person name="McCusker J.H."/>
            <person name="Petes T.D."/>
            <person name="Pereira G.A."/>
        </authorList>
    </citation>
    <scope>NUCLEOTIDE SEQUENCE [LARGE SCALE GENOMIC DNA]</scope>
    <source>
        <strain evidence="1 2">JAY291</strain>
    </source>
</reference>
<protein>
    <submittedName>
        <fullName evidence="1">YGL007C-A-like protein</fullName>
    </submittedName>
</protein>
<evidence type="ECO:0000313" key="1">
    <source>
        <dbReference type="EMBL" id="EEU08810.1"/>
    </source>
</evidence>
<dbReference type="EMBL" id="ACFL01000020">
    <property type="protein sequence ID" value="EEU08810.1"/>
    <property type="molecule type" value="Genomic_DNA"/>
</dbReference>